<sequence>MIVSTELCYVCGKTSNFSIIDNATLLREAKCQYCNASIRNSDTAKIIMKFAIGRELPLAEGIDIIIESQISILESQASGPIHDILMKSPNYFCFEYFQDVKTGEYISGIMSNNLEQLTFKDDSFDIVISQDVLEHVLNPDKAFIEINRVLKRNGHHVFTVPLHEDRKTKSRINSRPIYHGDPLSEHGSLVITDWGSDITEIVDTYGMKTEQFKVHSFYKPSEITNVDSSYSAYLTLEPLQYYCYNSIVFPSKKLFDYQSDLLLTSNDELRLLNYGPDSIMEGIKFNEQPNGESAIWAHAENANKTVIIKLDDIELESNCNDQGTLVTAIVPSWLYRFERTFSLYLYDTLTKKNSNSLPFTVKPLISQNIEGHSINNSLKALQQDNFNLSKELHKLRNKRKPKFDGWEMTTNQEFPWLDKFNWENFRKTSTDIKKVFNFGLNEDIGIDVANVDTLLWRHWIVVFTLKYALEFTAESQESLNLVECGVGDGMSAFFVLREMEHFKLVNPNIKYKMHLYDSWDSIRNEDLTESELFLEGRYKNNSLERVKSNLCDFEEYLMYHVGYIPEILKNRLPTISYLHIDLNSTNSTLAALQFFYPSLDNGSMILFDDYGWMGFNETKETIDQFFSDKPGVLLKFPTGQAIYFYK</sequence>
<evidence type="ECO:0000259" key="1">
    <source>
        <dbReference type="Pfam" id="PF08241"/>
    </source>
</evidence>
<proteinExistence type="predicted"/>
<comment type="caution">
    <text evidence="2">The sequence shown here is derived from an EMBL/GenBank/DDBJ whole genome shotgun (WGS) entry which is preliminary data.</text>
</comment>
<dbReference type="Gene3D" id="3.40.50.150">
    <property type="entry name" value="Vaccinia Virus protein VP39"/>
    <property type="match status" value="2"/>
</dbReference>
<name>A0ABU6G1E1_9BACL</name>
<dbReference type="EMBL" id="JARLKY010000026">
    <property type="protein sequence ID" value="MEC0227962.1"/>
    <property type="molecule type" value="Genomic_DNA"/>
</dbReference>
<organism evidence="2 3">
    <name type="scientific">Paenibacillus alba</name>
    <dbReference type="NCBI Taxonomy" id="1197127"/>
    <lineage>
        <taxon>Bacteria</taxon>
        <taxon>Bacillati</taxon>
        <taxon>Bacillota</taxon>
        <taxon>Bacilli</taxon>
        <taxon>Bacillales</taxon>
        <taxon>Paenibacillaceae</taxon>
        <taxon>Paenibacillus</taxon>
    </lineage>
</organism>
<protein>
    <submittedName>
        <fullName evidence="2">Class I SAM-dependent methyltransferase</fullName>
    </submittedName>
</protein>
<keyword evidence="2" id="KW-0808">Transferase</keyword>
<dbReference type="InterPro" id="IPR013216">
    <property type="entry name" value="Methyltransf_11"/>
</dbReference>
<dbReference type="RefSeq" id="WP_326072253.1">
    <property type="nucleotide sequence ID" value="NZ_JARLKY010000026.1"/>
</dbReference>
<dbReference type="GO" id="GO:0008168">
    <property type="term" value="F:methyltransferase activity"/>
    <property type="evidence" value="ECO:0007669"/>
    <property type="project" value="UniProtKB-KW"/>
</dbReference>
<dbReference type="CDD" id="cd02440">
    <property type="entry name" value="AdoMet_MTases"/>
    <property type="match status" value="1"/>
</dbReference>
<evidence type="ECO:0000313" key="3">
    <source>
        <dbReference type="Proteomes" id="UP001338137"/>
    </source>
</evidence>
<dbReference type="GO" id="GO:0032259">
    <property type="term" value="P:methylation"/>
    <property type="evidence" value="ECO:0007669"/>
    <property type="project" value="UniProtKB-KW"/>
</dbReference>
<dbReference type="SUPFAM" id="SSF53335">
    <property type="entry name" value="S-adenosyl-L-methionine-dependent methyltransferases"/>
    <property type="match status" value="1"/>
</dbReference>
<dbReference type="Proteomes" id="UP001338137">
    <property type="component" value="Unassembled WGS sequence"/>
</dbReference>
<dbReference type="Pfam" id="PF08241">
    <property type="entry name" value="Methyltransf_11"/>
    <property type="match status" value="1"/>
</dbReference>
<feature type="domain" description="Methyltransferase type 11" evidence="1">
    <location>
        <begin position="110"/>
        <end position="158"/>
    </location>
</feature>
<evidence type="ECO:0000313" key="2">
    <source>
        <dbReference type="EMBL" id="MEC0227962.1"/>
    </source>
</evidence>
<accession>A0ABU6G1E1</accession>
<keyword evidence="2" id="KW-0489">Methyltransferase</keyword>
<gene>
    <name evidence="2" type="ORF">P4I72_12570</name>
</gene>
<keyword evidence="3" id="KW-1185">Reference proteome</keyword>
<dbReference type="InterPro" id="IPR029063">
    <property type="entry name" value="SAM-dependent_MTases_sf"/>
</dbReference>
<reference evidence="2 3" key="1">
    <citation type="submission" date="2023-03" db="EMBL/GenBank/DDBJ databases">
        <title>Bacillus Genome Sequencing.</title>
        <authorList>
            <person name="Dunlap C."/>
        </authorList>
    </citation>
    <scope>NUCLEOTIDE SEQUENCE [LARGE SCALE GENOMIC DNA]</scope>
    <source>
        <strain evidence="2 3">BD-533</strain>
    </source>
</reference>
<dbReference type="Pfam" id="PF13578">
    <property type="entry name" value="Methyltransf_24"/>
    <property type="match status" value="1"/>
</dbReference>